<dbReference type="KEGG" id="lbc:LACBIDRAFT_330010"/>
<keyword evidence="2" id="KW-1185">Reference proteome</keyword>
<evidence type="ECO:0000313" key="2">
    <source>
        <dbReference type="Proteomes" id="UP000001194"/>
    </source>
</evidence>
<dbReference type="InParanoid" id="B0DJW8"/>
<dbReference type="AlphaFoldDB" id="B0DJW8"/>
<protein>
    <submittedName>
        <fullName evidence="1">Predicted protein</fullName>
    </submittedName>
</protein>
<organism evidence="2">
    <name type="scientific">Laccaria bicolor (strain S238N-H82 / ATCC MYA-4686)</name>
    <name type="common">Bicoloured deceiver</name>
    <name type="synonym">Laccaria laccata var. bicolor</name>
    <dbReference type="NCBI Taxonomy" id="486041"/>
    <lineage>
        <taxon>Eukaryota</taxon>
        <taxon>Fungi</taxon>
        <taxon>Dikarya</taxon>
        <taxon>Basidiomycota</taxon>
        <taxon>Agaricomycotina</taxon>
        <taxon>Agaricomycetes</taxon>
        <taxon>Agaricomycetidae</taxon>
        <taxon>Agaricales</taxon>
        <taxon>Agaricineae</taxon>
        <taxon>Hydnangiaceae</taxon>
        <taxon>Laccaria</taxon>
    </lineage>
</organism>
<name>B0DJW8_LACBS</name>
<evidence type="ECO:0000313" key="1">
    <source>
        <dbReference type="EMBL" id="EDR05279.1"/>
    </source>
</evidence>
<dbReference type="Proteomes" id="UP000001194">
    <property type="component" value="Unassembled WGS sequence"/>
</dbReference>
<gene>
    <name evidence="1" type="ORF">LACBIDRAFT_330010</name>
</gene>
<dbReference type="HOGENOM" id="CLU_1012176_0_0_1"/>
<dbReference type="GeneID" id="6079706"/>
<dbReference type="RefSeq" id="XP_001884244.1">
    <property type="nucleotide sequence ID" value="XM_001884209.1"/>
</dbReference>
<sequence>MVWVFYQQQYYTGVRSDTSLALWMSVAQSLLLLRMSSRRLRYDAILDVEYTAVVVQRIEKSLEDNPMSKGVAERGKCTNTPYFSFVDLVDLPPSPCYYIRKLGGSLPVTGNSQTFNSQLKMLCIQIFAWRNIYYVTESAQPWRTKQLCLCFHQQEPSINSFSLKEFVWSFEYSLNTILTSSLFFFRPSARAPSLPASVQDPHSATPLPMSPAWNPSSHTPCCGNDDNYVSDSMSIYTDAILAGPPLYWLKDGCFATMRLSLRLINTCPNFHDGKY</sequence>
<reference evidence="1 2" key="1">
    <citation type="journal article" date="2008" name="Nature">
        <title>The genome of Laccaria bicolor provides insights into mycorrhizal symbiosis.</title>
        <authorList>
            <person name="Martin F."/>
            <person name="Aerts A."/>
            <person name="Ahren D."/>
            <person name="Brun A."/>
            <person name="Danchin E.G.J."/>
            <person name="Duchaussoy F."/>
            <person name="Gibon J."/>
            <person name="Kohler A."/>
            <person name="Lindquist E."/>
            <person name="Pereda V."/>
            <person name="Salamov A."/>
            <person name="Shapiro H.J."/>
            <person name="Wuyts J."/>
            <person name="Blaudez D."/>
            <person name="Buee M."/>
            <person name="Brokstein P."/>
            <person name="Canbaeck B."/>
            <person name="Cohen D."/>
            <person name="Courty P.E."/>
            <person name="Coutinho P.M."/>
            <person name="Delaruelle C."/>
            <person name="Detter J.C."/>
            <person name="Deveau A."/>
            <person name="DiFazio S."/>
            <person name="Duplessis S."/>
            <person name="Fraissinet-Tachet L."/>
            <person name="Lucic E."/>
            <person name="Frey-Klett P."/>
            <person name="Fourrey C."/>
            <person name="Feussner I."/>
            <person name="Gay G."/>
            <person name="Grimwood J."/>
            <person name="Hoegger P.J."/>
            <person name="Jain P."/>
            <person name="Kilaru S."/>
            <person name="Labbe J."/>
            <person name="Lin Y.C."/>
            <person name="Legue V."/>
            <person name="Le Tacon F."/>
            <person name="Marmeisse R."/>
            <person name="Melayah D."/>
            <person name="Montanini B."/>
            <person name="Muratet M."/>
            <person name="Nehls U."/>
            <person name="Niculita-Hirzel H."/>
            <person name="Oudot-Le Secq M.P."/>
            <person name="Peter M."/>
            <person name="Quesneville H."/>
            <person name="Rajashekar B."/>
            <person name="Reich M."/>
            <person name="Rouhier N."/>
            <person name="Schmutz J."/>
            <person name="Yin T."/>
            <person name="Chalot M."/>
            <person name="Henrissat B."/>
            <person name="Kuees U."/>
            <person name="Lucas S."/>
            <person name="Van de Peer Y."/>
            <person name="Podila G.K."/>
            <person name="Polle A."/>
            <person name="Pukkila P.J."/>
            <person name="Richardson P.M."/>
            <person name="Rouze P."/>
            <person name="Sanders I.R."/>
            <person name="Stajich J.E."/>
            <person name="Tunlid A."/>
            <person name="Tuskan G."/>
            <person name="Grigoriev I.V."/>
        </authorList>
    </citation>
    <scope>NUCLEOTIDE SEQUENCE [LARGE SCALE GENOMIC DNA]</scope>
    <source>
        <strain evidence="2">S238N-H82 / ATCC MYA-4686</strain>
    </source>
</reference>
<accession>B0DJW8</accession>
<dbReference type="EMBL" id="DS547114">
    <property type="protein sequence ID" value="EDR05279.1"/>
    <property type="molecule type" value="Genomic_DNA"/>
</dbReference>
<dbReference type="OrthoDB" id="3331983at2759"/>
<proteinExistence type="predicted"/>